<dbReference type="GO" id="GO:0005886">
    <property type="term" value="C:plasma membrane"/>
    <property type="evidence" value="ECO:0007669"/>
    <property type="project" value="UniProtKB-SubCell"/>
</dbReference>
<feature type="signal peptide" evidence="8">
    <location>
        <begin position="1"/>
        <end position="22"/>
    </location>
</feature>
<dbReference type="AlphaFoldDB" id="A0A8J3IFL7"/>
<dbReference type="CDD" id="cd17341">
    <property type="entry name" value="MFS_NRT2_like"/>
    <property type="match status" value="1"/>
</dbReference>
<evidence type="ECO:0000313" key="10">
    <source>
        <dbReference type="EMBL" id="GHO91603.1"/>
    </source>
</evidence>
<dbReference type="InterPro" id="IPR011701">
    <property type="entry name" value="MFS"/>
</dbReference>
<feature type="transmembrane region" description="Helical" evidence="7">
    <location>
        <begin position="131"/>
        <end position="150"/>
    </location>
</feature>
<feature type="transmembrane region" description="Helical" evidence="7">
    <location>
        <begin position="327"/>
        <end position="347"/>
    </location>
</feature>
<comment type="caution">
    <text evidence="10">The sequence shown here is derived from an EMBL/GenBank/DDBJ whole genome shotgun (WGS) entry which is preliminary data.</text>
</comment>
<name>A0A8J3IFL7_9CHLR</name>
<feature type="transmembrane region" description="Helical" evidence="7">
    <location>
        <begin position="46"/>
        <end position="63"/>
    </location>
</feature>
<evidence type="ECO:0000256" key="8">
    <source>
        <dbReference type="SAM" id="SignalP"/>
    </source>
</evidence>
<evidence type="ECO:0000256" key="5">
    <source>
        <dbReference type="ARBA" id="ARBA00023063"/>
    </source>
</evidence>
<dbReference type="InterPro" id="IPR044772">
    <property type="entry name" value="NO3_transporter"/>
</dbReference>
<keyword evidence="11" id="KW-1185">Reference proteome</keyword>
<feature type="domain" description="Major facilitator superfamily (MFS) profile" evidence="9">
    <location>
        <begin position="9"/>
        <end position="386"/>
    </location>
</feature>
<dbReference type="InterPro" id="IPR020846">
    <property type="entry name" value="MFS_dom"/>
</dbReference>
<feature type="transmembrane region" description="Helical" evidence="7">
    <location>
        <begin position="293"/>
        <end position="315"/>
    </location>
</feature>
<evidence type="ECO:0000256" key="7">
    <source>
        <dbReference type="SAM" id="Phobius"/>
    </source>
</evidence>
<keyword evidence="4 7" id="KW-1133">Transmembrane helix</keyword>
<reference evidence="10" key="1">
    <citation type="submission" date="2020-10" db="EMBL/GenBank/DDBJ databases">
        <title>Taxonomic study of unclassified bacteria belonging to the class Ktedonobacteria.</title>
        <authorList>
            <person name="Yabe S."/>
            <person name="Wang C.M."/>
            <person name="Zheng Y."/>
            <person name="Sakai Y."/>
            <person name="Cavaletti L."/>
            <person name="Monciardini P."/>
            <person name="Donadio S."/>
        </authorList>
    </citation>
    <scope>NUCLEOTIDE SEQUENCE</scope>
    <source>
        <strain evidence="10">ID150040</strain>
    </source>
</reference>
<feature type="transmembrane region" description="Helical" evidence="7">
    <location>
        <begin position="359"/>
        <end position="380"/>
    </location>
</feature>
<dbReference type="Gene3D" id="1.20.1250.20">
    <property type="entry name" value="MFS general substrate transporter like domains"/>
    <property type="match status" value="2"/>
</dbReference>
<evidence type="ECO:0000256" key="4">
    <source>
        <dbReference type="ARBA" id="ARBA00022989"/>
    </source>
</evidence>
<keyword evidence="5" id="KW-0534">Nitrate assimilation</keyword>
<dbReference type="PROSITE" id="PS50850">
    <property type="entry name" value="MFS"/>
    <property type="match status" value="1"/>
</dbReference>
<evidence type="ECO:0000256" key="3">
    <source>
        <dbReference type="ARBA" id="ARBA00022692"/>
    </source>
</evidence>
<organism evidence="10 11">
    <name type="scientific">Reticulibacter mediterranei</name>
    <dbReference type="NCBI Taxonomy" id="2778369"/>
    <lineage>
        <taxon>Bacteria</taxon>
        <taxon>Bacillati</taxon>
        <taxon>Chloroflexota</taxon>
        <taxon>Ktedonobacteria</taxon>
        <taxon>Ktedonobacterales</taxon>
        <taxon>Reticulibacteraceae</taxon>
        <taxon>Reticulibacter</taxon>
    </lineage>
</organism>
<evidence type="ECO:0000256" key="2">
    <source>
        <dbReference type="ARBA" id="ARBA00008432"/>
    </source>
</evidence>
<comment type="similarity">
    <text evidence="2">Belongs to the major facilitator superfamily. Nitrate/nitrite porter (TC 2.A.1.8) family.</text>
</comment>
<gene>
    <name evidence="10" type="ORF">KSF_016510</name>
</gene>
<sequence length="393" mass="41976">MNTRKASLALLMATLAFTVSFAAWSLLSPLAPQLQQQYHISDLNISILIAIPVILGSLARIPMGLLTDRFGGRKVMTALLLFAIIPLLGMTTATSLTGFLFWGFLLGMAGSSFAVGVPFVSRWFSAERQGLIVGIFGMGNIGTAISARFAPQIAQANGWQMVFLLCAALVLVMAIAFYFLAGDETRVAAPKSFGQQLAILKREKLAWVFSLFYFVTFGGFVSFSLYLPKLLVDQFGLDKLDAGNRVAIFVIMATLARPFGGWLSDRLGAVNVLLGAFIGIPLLALILSFSPNMIVLTACFLLMAMLFGVGSGAVFKLVPQHFQKEAGTVTGLVGAAGGLGGFFPPIVMGFCKSTIGSYAPGYVLLSAATLGCLLVAWTVLVPHHHRQTAHAHE</sequence>
<feature type="transmembrane region" description="Helical" evidence="7">
    <location>
        <begin position="205"/>
        <end position="226"/>
    </location>
</feature>
<evidence type="ECO:0000313" key="11">
    <source>
        <dbReference type="Proteomes" id="UP000597444"/>
    </source>
</evidence>
<dbReference type="Proteomes" id="UP000597444">
    <property type="component" value="Unassembled WGS sequence"/>
</dbReference>
<feature type="transmembrane region" description="Helical" evidence="7">
    <location>
        <begin position="246"/>
        <end position="263"/>
    </location>
</feature>
<feature type="transmembrane region" description="Helical" evidence="7">
    <location>
        <begin position="162"/>
        <end position="181"/>
    </location>
</feature>
<feature type="transmembrane region" description="Helical" evidence="7">
    <location>
        <begin position="99"/>
        <end position="119"/>
    </location>
</feature>
<dbReference type="Pfam" id="PF07690">
    <property type="entry name" value="MFS_1"/>
    <property type="match status" value="1"/>
</dbReference>
<keyword evidence="8" id="KW-0732">Signal</keyword>
<feature type="transmembrane region" description="Helical" evidence="7">
    <location>
        <begin position="270"/>
        <end position="287"/>
    </location>
</feature>
<dbReference type="InterPro" id="IPR036259">
    <property type="entry name" value="MFS_trans_sf"/>
</dbReference>
<dbReference type="RefSeq" id="WP_220202489.1">
    <property type="nucleotide sequence ID" value="NZ_BNJK01000001.1"/>
</dbReference>
<dbReference type="EMBL" id="BNJK01000001">
    <property type="protein sequence ID" value="GHO91603.1"/>
    <property type="molecule type" value="Genomic_DNA"/>
</dbReference>
<evidence type="ECO:0000256" key="6">
    <source>
        <dbReference type="ARBA" id="ARBA00023136"/>
    </source>
</evidence>
<dbReference type="SUPFAM" id="SSF103473">
    <property type="entry name" value="MFS general substrate transporter"/>
    <property type="match status" value="1"/>
</dbReference>
<protein>
    <submittedName>
        <fullName evidence="10">MFS transporter</fullName>
    </submittedName>
</protein>
<dbReference type="PANTHER" id="PTHR23515">
    <property type="entry name" value="HIGH-AFFINITY NITRATE TRANSPORTER 2.3"/>
    <property type="match status" value="1"/>
</dbReference>
<dbReference type="GO" id="GO:0042128">
    <property type="term" value="P:nitrate assimilation"/>
    <property type="evidence" value="ECO:0007669"/>
    <property type="project" value="UniProtKB-KW"/>
</dbReference>
<comment type="subcellular location">
    <subcellularLocation>
        <location evidence="1">Cell membrane</location>
        <topology evidence="1">Multi-pass membrane protein</topology>
    </subcellularLocation>
</comment>
<feature type="chain" id="PRO_5035150481" evidence="8">
    <location>
        <begin position="23"/>
        <end position="393"/>
    </location>
</feature>
<keyword evidence="3 7" id="KW-0812">Transmembrane</keyword>
<proteinExistence type="inferred from homology"/>
<evidence type="ECO:0000259" key="9">
    <source>
        <dbReference type="PROSITE" id="PS50850"/>
    </source>
</evidence>
<feature type="transmembrane region" description="Helical" evidence="7">
    <location>
        <begin position="75"/>
        <end position="93"/>
    </location>
</feature>
<accession>A0A8J3IFL7</accession>
<evidence type="ECO:0000256" key="1">
    <source>
        <dbReference type="ARBA" id="ARBA00004651"/>
    </source>
</evidence>
<dbReference type="GO" id="GO:0015112">
    <property type="term" value="F:nitrate transmembrane transporter activity"/>
    <property type="evidence" value="ECO:0007669"/>
    <property type="project" value="InterPro"/>
</dbReference>
<keyword evidence="6 7" id="KW-0472">Membrane</keyword>